<accession>A0ABR5MFZ7</accession>
<keyword evidence="4" id="KW-0472">Membrane</keyword>
<dbReference type="InterPro" id="IPR010652">
    <property type="entry name" value="DUF1232"/>
</dbReference>
<evidence type="ECO:0000256" key="4">
    <source>
        <dbReference type="ARBA" id="ARBA00023136"/>
    </source>
</evidence>
<sequence length="213" mass="24600">MEDFNHERFGVFLSKILQERNLSIRKLSKLCGIDHATISKIMNGKRKINLKHLEKFSMGLDIELPTLIKAAGYNMATKEEKASDIQVALEKIQQLIESSNLYHENFTLEKMEQEIVNYKIYSQTDEGKNTIFNQFNEKLKKTGGIGPFIENLKWMYHRFIEENGTSFQIGLMGGALLYFIVTTDLLPDYLFPIGYLDDALVVQTVYQQLNMKS</sequence>
<comment type="caution">
    <text evidence="6">The sequence shown here is derived from an EMBL/GenBank/DDBJ whole genome shotgun (WGS) entry which is preliminary data.</text>
</comment>
<dbReference type="InterPro" id="IPR001387">
    <property type="entry name" value="Cro/C1-type_HTH"/>
</dbReference>
<dbReference type="SMART" id="SM00530">
    <property type="entry name" value="HTH_XRE"/>
    <property type="match status" value="1"/>
</dbReference>
<dbReference type="PROSITE" id="PS50943">
    <property type="entry name" value="HTH_CROC1"/>
    <property type="match status" value="1"/>
</dbReference>
<evidence type="ECO:0000256" key="2">
    <source>
        <dbReference type="ARBA" id="ARBA00022692"/>
    </source>
</evidence>
<feature type="domain" description="HTH cro/C1-type" evidence="5">
    <location>
        <begin position="13"/>
        <end position="67"/>
    </location>
</feature>
<keyword evidence="6" id="KW-0238">DNA-binding</keyword>
<evidence type="ECO:0000256" key="1">
    <source>
        <dbReference type="ARBA" id="ARBA00004127"/>
    </source>
</evidence>
<keyword evidence="7" id="KW-1185">Reference proteome</keyword>
<dbReference type="EMBL" id="LGTK01000079">
    <property type="protein sequence ID" value="KPH71324.1"/>
    <property type="molecule type" value="Genomic_DNA"/>
</dbReference>
<gene>
    <name evidence="6" type="ORF">AFL42_15530</name>
</gene>
<evidence type="ECO:0000259" key="5">
    <source>
        <dbReference type="PROSITE" id="PS50943"/>
    </source>
</evidence>
<keyword evidence="2" id="KW-0812">Transmembrane</keyword>
<organism evidence="6 7">
    <name type="scientific">Oceanobacillus caeni</name>
    <dbReference type="NCBI Taxonomy" id="405946"/>
    <lineage>
        <taxon>Bacteria</taxon>
        <taxon>Bacillati</taxon>
        <taxon>Bacillota</taxon>
        <taxon>Bacilli</taxon>
        <taxon>Bacillales</taxon>
        <taxon>Bacillaceae</taxon>
        <taxon>Oceanobacillus</taxon>
    </lineage>
</organism>
<name>A0ABR5MFZ7_9BACI</name>
<dbReference type="Pfam" id="PF01381">
    <property type="entry name" value="HTH_3"/>
    <property type="match status" value="1"/>
</dbReference>
<protein>
    <submittedName>
        <fullName evidence="6">DNA-binding protein</fullName>
    </submittedName>
</protein>
<dbReference type="Proteomes" id="UP000037854">
    <property type="component" value="Unassembled WGS sequence"/>
</dbReference>
<dbReference type="Gene3D" id="1.10.260.40">
    <property type="entry name" value="lambda repressor-like DNA-binding domains"/>
    <property type="match status" value="1"/>
</dbReference>
<comment type="subcellular location">
    <subcellularLocation>
        <location evidence="1">Endomembrane system</location>
        <topology evidence="1">Multi-pass membrane protein</topology>
    </subcellularLocation>
</comment>
<proteinExistence type="predicted"/>
<keyword evidence="3" id="KW-1133">Transmembrane helix</keyword>
<evidence type="ECO:0000313" key="7">
    <source>
        <dbReference type="Proteomes" id="UP000037854"/>
    </source>
</evidence>
<evidence type="ECO:0000256" key="3">
    <source>
        <dbReference type="ARBA" id="ARBA00022989"/>
    </source>
</evidence>
<dbReference type="SUPFAM" id="SSF47413">
    <property type="entry name" value="lambda repressor-like DNA-binding domains"/>
    <property type="match status" value="1"/>
</dbReference>
<evidence type="ECO:0000313" key="6">
    <source>
        <dbReference type="EMBL" id="KPH71324.1"/>
    </source>
</evidence>
<dbReference type="GO" id="GO:0003677">
    <property type="term" value="F:DNA binding"/>
    <property type="evidence" value="ECO:0007669"/>
    <property type="project" value="UniProtKB-KW"/>
</dbReference>
<dbReference type="InterPro" id="IPR010982">
    <property type="entry name" value="Lambda_DNA-bd_dom_sf"/>
</dbReference>
<dbReference type="Pfam" id="PF06803">
    <property type="entry name" value="DUF1232"/>
    <property type="match status" value="1"/>
</dbReference>
<dbReference type="CDD" id="cd00093">
    <property type="entry name" value="HTH_XRE"/>
    <property type="match status" value="1"/>
</dbReference>
<reference evidence="6 7" key="1">
    <citation type="submission" date="2015-07" db="EMBL/GenBank/DDBJ databases">
        <title>High-quality draft genome sequence of Oceanobacillus caeni HM6, a bacillus isolated from a human feces.</title>
        <authorList>
            <person name="Kumar J."/>
            <person name="Verma M.K."/>
            <person name="Pandey R."/>
            <person name="Bhambi M."/>
            <person name="Chauhan N."/>
        </authorList>
    </citation>
    <scope>NUCLEOTIDE SEQUENCE [LARGE SCALE GENOMIC DNA]</scope>
    <source>
        <strain evidence="6 7">HM6</strain>
    </source>
</reference>